<evidence type="ECO:0000256" key="4">
    <source>
        <dbReference type="ARBA" id="ARBA00023163"/>
    </source>
</evidence>
<name>C0GKL5_DETAL</name>
<dbReference type="AlphaFoldDB" id="C0GKL5"/>
<dbReference type="PROSITE" id="PS50110">
    <property type="entry name" value="RESPONSE_REGULATORY"/>
    <property type="match status" value="1"/>
</dbReference>
<dbReference type="InterPro" id="IPR000792">
    <property type="entry name" value="Tscrpt_reg_LuxR_C"/>
</dbReference>
<proteinExistence type="predicted"/>
<dbReference type="PROSITE" id="PS00622">
    <property type="entry name" value="HTH_LUXR_1"/>
    <property type="match status" value="1"/>
</dbReference>
<dbReference type="RefSeq" id="WP_008519019.1">
    <property type="nucleotide sequence ID" value="NZ_ACJM01000025.1"/>
</dbReference>
<keyword evidence="9" id="KW-1185">Reference proteome</keyword>
<feature type="modified residue" description="4-aspartylphosphate" evidence="5">
    <location>
        <position position="59"/>
    </location>
</feature>
<sequence>MPGERKIRLLVADDHALLRDGLKKILALHHDLEVVAEAPDGQEAYNMTKTIRPDIVLMDINMPNMNGIDATRRIKSEFPEIGVIALTIHDDEEYIYELVKCGVSAYMLKDIETDCLVDAIRAVFRGETVYHPRISEKMCGEFQRLALRNVHDEPLSRRETDVLTLIARGKSNKEIGDELYISEKTVKNHITNIFRKIQVTDRTQAALYAVKNRIVKL</sequence>
<dbReference type="SMART" id="SM00421">
    <property type="entry name" value="HTH_LUXR"/>
    <property type="match status" value="1"/>
</dbReference>
<evidence type="ECO:0000313" key="9">
    <source>
        <dbReference type="Proteomes" id="UP000006443"/>
    </source>
</evidence>
<dbReference type="Pfam" id="PF00072">
    <property type="entry name" value="Response_reg"/>
    <property type="match status" value="1"/>
</dbReference>
<dbReference type="PANTHER" id="PTHR43214:SF39">
    <property type="entry name" value="TRANSCRIPTIONAL REGULATORY PROTEIN DEGU"/>
    <property type="match status" value="1"/>
</dbReference>
<dbReference type="SUPFAM" id="SSF46894">
    <property type="entry name" value="C-terminal effector domain of the bipartite response regulators"/>
    <property type="match status" value="1"/>
</dbReference>
<dbReference type="STRING" id="555088.DealDRAFT_3024"/>
<evidence type="ECO:0000259" key="7">
    <source>
        <dbReference type="PROSITE" id="PS50110"/>
    </source>
</evidence>
<dbReference type="GO" id="GO:0006355">
    <property type="term" value="P:regulation of DNA-templated transcription"/>
    <property type="evidence" value="ECO:0007669"/>
    <property type="project" value="InterPro"/>
</dbReference>
<dbReference type="GO" id="GO:0003677">
    <property type="term" value="F:DNA binding"/>
    <property type="evidence" value="ECO:0007669"/>
    <property type="project" value="UniProtKB-KW"/>
</dbReference>
<evidence type="ECO:0000256" key="3">
    <source>
        <dbReference type="ARBA" id="ARBA00023125"/>
    </source>
</evidence>
<dbReference type="CDD" id="cd17535">
    <property type="entry name" value="REC_NarL-like"/>
    <property type="match status" value="1"/>
</dbReference>
<protein>
    <submittedName>
        <fullName evidence="8">Two component transcriptional regulator, LuxR family</fullName>
    </submittedName>
</protein>
<evidence type="ECO:0000256" key="1">
    <source>
        <dbReference type="ARBA" id="ARBA00022553"/>
    </source>
</evidence>
<feature type="domain" description="HTH luxR-type" evidence="6">
    <location>
        <begin position="148"/>
        <end position="213"/>
    </location>
</feature>
<dbReference type="Gene3D" id="3.40.50.2300">
    <property type="match status" value="1"/>
</dbReference>
<dbReference type="SMART" id="SM00448">
    <property type="entry name" value="REC"/>
    <property type="match status" value="1"/>
</dbReference>
<dbReference type="Proteomes" id="UP000006443">
    <property type="component" value="Unassembled WGS sequence"/>
</dbReference>
<keyword evidence="4" id="KW-0804">Transcription</keyword>
<evidence type="ECO:0000256" key="2">
    <source>
        <dbReference type="ARBA" id="ARBA00023015"/>
    </source>
</evidence>
<reference evidence="8 9" key="1">
    <citation type="submission" date="2009-02" db="EMBL/GenBank/DDBJ databases">
        <title>Sequencing of the draft genome and assembly of Dethiobacter alkaliphilus AHT 1.</title>
        <authorList>
            <consortium name="US DOE Joint Genome Institute (JGI-PGF)"/>
            <person name="Lucas S."/>
            <person name="Copeland A."/>
            <person name="Lapidus A."/>
            <person name="Glavina del Rio T."/>
            <person name="Dalin E."/>
            <person name="Tice H."/>
            <person name="Bruce D."/>
            <person name="Goodwin L."/>
            <person name="Pitluck S."/>
            <person name="Larimer F."/>
            <person name="Land M.L."/>
            <person name="Hauser L."/>
            <person name="Muyzer G."/>
        </authorList>
    </citation>
    <scope>NUCLEOTIDE SEQUENCE [LARGE SCALE GENOMIC DNA]</scope>
    <source>
        <strain evidence="8 9">AHT 1</strain>
    </source>
</reference>
<dbReference type="PRINTS" id="PR00038">
    <property type="entry name" value="HTHLUXR"/>
</dbReference>
<dbReference type="InterPro" id="IPR016032">
    <property type="entry name" value="Sig_transdc_resp-reg_C-effctor"/>
</dbReference>
<dbReference type="InterPro" id="IPR039420">
    <property type="entry name" value="WalR-like"/>
</dbReference>
<dbReference type="Pfam" id="PF00196">
    <property type="entry name" value="GerE"/>
    <property type="match status" value="1"/>
</dbReference>
<feature type="domain" description="Response regulatory" evidence="7">
    <location>
        <begin position="8"/>
        <end position="124"/>
    </location>
</feature>
<evidence type="ECO:0000313" key="8">
    <source>
        <dbReference type="EMBL" id="EEG76107.1"/>
    </source>
</evidence>
<dbReference type="InterPro" id="IPR011006">
    <property type="entry name" value="CheY-like_superfamily"/>
</dbReference>
<dbReference type="EMBL" id="ACJM01000025">
    <property type="protein sequence ID" value="EEG76107.1"/>
    <property type="molecule type" value="Genomic_DNA"/>
</dbReference>
<dbReference type="eggNOG" id="COG2197">
    <property type="taxonomic scope" value="Bacteria"/>
</dbReference>
<dbReference type="InterPro" id="IPR001789">
    <property type="entry name" value="Sig_transdc_resp-reg_receiver"/>
</dbReference>
<evidence type="ECO:0000259" key="6">
    <source>
        <dbReference type="PROSITE" id="PS50043"/>
    </source>
</evidence>
<dbReference type="OrthoDB" id="9779069at2"/>
<dbReference type="CDD" id="cd06170">
    <property type="entry name" value="LuxR_C_like"/>
    <property type="match status" value="1"/>
</dbReference>
<keyword evidence="1 5" id="KW-0597">Phosphoprotein</keyword>
<comment type="caution">
    <text evidence="8">The sequence shown here is derived from an EMBL/GenBank/DDBJ whole genome shotgun (WGS) entry which is preliminary data.</text>
</comment>
<gene>
    <name evidence="8" type="ORF">DealDRAFT_3024</name>
</gene>
<organism evidence="8 9">
    <name type="scientific">Dethiobacter alkaliphilus AHT 1</name>
    <dbReference type="NCBI Taxonomy" id="555088"/>
    <lineage>
        <taxon>Bacteria</taxon>
        <taxon>Bacillati</taxon>
        <taxon>Bacillota</taxon>
        <taxon>Dethiobacteria</taxon>
        <taxon>Dethiobacterales</taxon>
        <taxon>Dethiobacteraceae</taxon>
        <taxon>Dethiobacter</taxon>
    </lineage>
</organism>
<keyword evidence="2" id="KW-0805">Transcription regulation</keyword>
<dbReference type="PANTHER" id="PTHR43214">
    <property type="entry name" value="TWO-COMPONENT RESPONSE REGULATOR"/>
    <property type="match status" value="1"/>
</dbReference>
<dbReference type="PROSITE" id="PS50043">
    <property type="entry name" value="HTH_LUXR_2"/>
    <property type="match status" value="1"/>
</dbReference>
<dbReference type="GO" id="GO:0000160">
    <property type="term" value="P:phosphorelay signal transduction system"/>
    <property type="evidence" value="ECO:0007669"/>
    <property type="project" value="InterPro"/>
</dbReference>
<evidence type="ECO:0000256" key="5">
    <source>
        <dbReference type="PROSITE-ProRule" id="PRU00169"/>
    </source>
</evidence>
<accession>C0GKL5</accession>
<keyword evidence="3" id="KW-0238">DNA-binding</keyword>
<dbReference type="SUPFAM" id="SSF52172">
    <property type="entry name" value="CheY-like"/>
    <property type="match status" value="1"/>
</dbReference>
<dbReference type="InterPro" id="IPR058245">
    <property type="entry name" value="NreC/VraR/RcsB-like_REC"/>
</dbReference>